<dbReference type="RefSeq" id="WP_141812908.1">
    <property type="nucleotide sequence ID" value="NZ_VFPG01000002.1"/>
</dbReference>
<dbReference type="OrthoDB" id="4171745at2"/>
<evidence type="ECO:0000313" key="1">
    <source>
        <dbReference type="EMBL" id="TQM26356.1"/>
    </source>
</evidence>
<dbReference type="Proteomes" id="UP000316331">
    <property type="component" value="Unassembled WGS sequence"/>
</dbReference>
<reference evidence="1 2" key="1">
    <citation type="submission" date="2019-06" db="EMBL/GenBank/DDBJ databases">
        <title>Sequencing the genomes of 1000 actinobacteria strains.</title>
        <authorList>
            <person name="Klenk H.-P."/>
        </authorList>
    </citation>
    <scope>NUCLEOTIDE SEQUENCE [LARGE SCALE GENOMIC DNA]</scope>
    <source>
        <strain evidence="1 2">DSM 103495</strain>
    </source>
</reference>
<name>A0A543EXP6_9NOCA</name>
<organism evidence="1 2">
    <name type="scientific">Nocardia bhagyanarayanae</name>
    <dbReference type="NCBI Taxonomy" id="1215925"/>
    <lineage>
        <taxon>Bacteria</taxon>
        <taxon>Bacillati</taxon>
        <taxon>Actinomycetota</taxon>
        <taxon>Actinomycetes</taxon>
        <taxon>Mycobacteriales</taxon>
        <taxon>Nocardiaceae</taxon>
        <taxon>Nocardia</taxon>
    </lineage>
</organism>
<sequence length="154" mass="17666">MADIFEFTLSLDLRDELSEADVAELRWHLGLGDLPESGLRIESGSRWLIENDEGHLVELDPQPLLDQRGPACETGGILTASLERTPTGWRLEARQEVHPEVFPEMSALMRWLYLRVDFGMVQPDGSVELGRLRGYEDEHSQPLLVRDDRVFWPR</sequence>
<comment type="caution">
    <text evidence="1">The sequence shown here is derived from an EMBL/GenBank/DDBJ whole genome shotgun (WGS) entry which is preliminary data.</text>
</comment>
<dbReference type="AlphaFoldDB" id="A0A543EXP6"/>
<evidence type="ECO:0000313" key="2">
    <source>
        <dbReference type="Proteomes" id="UP000316331"/>
    </source>
</evidence>
<dbReference type="EMBL" id="VFPG01000002">
    <property type="protein sequence ID" value="TQM26356.1"/>
    <property type="molecule type" value="Genomic_DNA"/>
</dbReference>
<keyword evidence="2" id="KW-1185">Reference proteome</keyword>
<protein>
    <submittedName>
        <fullName evidence="1">Uncharacterized protein</fullName>
    </submittedName>
</protein>
<accession>A0A543EXP6</accession>
<gene>
    <name evidence="1" type="ORF">FB390_6545</name>
</gene>
<proteinExistence type="predicted"/>